<dbReference type="GO" id="GO:0004084">
    <property type="term" value="F:branched-chain-amino-acid transaminase activity"/>
    <property type="evidence" value="ECO:0007669"/>
    <property type="project" value="InterPro"/>
</dbReference>
<dbReference type="GO" id="GO:0008652">
    <property type="term" value="P:amino acid biosynthetic process"/>
    <property type="evidence" value="ECO:0007669"/>
    <property type="project" value="UniProtKB-KW"/>
</dbReference>
<feature type="non-terminal residue" evidence="8">
    <location>
        <position position="310"/>
    </location>
</feature>
<evidence type="ECO:0000256" key="7">
    <source>
        <dbReference type="ARBA" id="ARBA00023304"/>
    </source>
</evidence>
<keyword evidence="3" id="KW-0032">Aminotransferase</keyword>
<sequence>MDIKVVISETRGQKPRSENDSELGFGQYFTDHMFKMDYKEGAGWCDPRIEPYGSLNLDPAAMIFHYNQEVFEGLKAYLMPDGDAALFRPDKNISRMNKSLRRMTMPEIDPGKYLKALKELIWLERDWIPASEGTALYVRPTAIATEAALGVRTAKEYLFYIILSPVGPFYKEGFNPTKIYVADEFIRSARGGSGAAKTSGNYGPTLLAANKAREKGFTQVLWLDAIEHKYIEEVGTSNIFFVIGDELVTPPTGGTILDGVTRDSVIQIARHRGLIVSDRAITIDEVIDGITSGRVKEIFASGTAAVISPV</sequence>
<keyword evidence="7" id="KW-0100">Branched-chain amino acid biosynthesis</keyword>
<comment type="cofactor">
    <cofactor evidence="1">
        <name>pyridoxal 5'-phosphate</name>
        <dbReference type="ChEBI" id="CHEBI:597326"/>
    </cofactor>
</comment>
<proteinExistence type="inferred from homology"/>
<organism evidence="8">
    <name type="scientific">marine metagenome</name>
    <dbReference type="NCBI Taxonomy" id="408172"/>
    <lineage>
        <taxon>unclassified sequences</taxon>
        <taxon>metagenomes</taxon>
        <taxon>ecological metagenomes</taxon>
    </lineage>
</organism>
<dbReference type="InterPro" id="IPR043132">
    <property type="entry name" value="BCAT-like_C"/>
</dbReference>
<dbReference type="Gene3D" id="3.20.10.10">
    <property type="entry name" value="D-amino Acid Aminotransferase, subunit A, domain 2"/>
    <property type="match status" value="1"/>
</dbReference>
<keyword evidence="6" id="KW-0663">Pyridoxal phosphate</keyword>
<dbReference type="GO" id="GO:0009082">
    <property type="term" value="P:branched-chain amino acid biosynthetic process"/>
    <property type="evidence" value="ECO:0007669"/>
    <property type="project" value="UniProtKB-KW"/>
</dbReference>
<evidence type="ECO:0000256" key="1">
    <source>
        <dbReference type="ARBA" id="ARBA00001933"/>
    </source>
</evidence>
<evidence type="ECO:0000313" key="8">
    <source>
        <dbReference type="EMBL" id="SVC36603.1"/>
    </source>
</evidence>
<evidence type="ECO:0000256" key="6">
    <source>
        <dbReference type="ARBA" id="ARBA00022898"/>
    </source>
</evidence>
<dbReference type="NCBIfam" id="NF009897">
    <property type="entry name" value="PRK13357.1"/>
    <property type="match status" value="1"/>
</dbReference>
<dbReference type="Pfam" id="PF01063">
    <property type="entry name" value="Aminotran_4"/>
    <property type="match status" value="1"/>
</dbReference>
<dbReference type="PROSITE" id="PS00770">
    <property type="entry name" value="AA_TRANSFER_CLASS_4"/>
    <property type="match status" value="1"/>
</dbReference>
<dbReference type="PANTHER" id="PTHR11825:SF44">
    <property type="entry name" value="BRANCHED-CHAIN-AMINO-ACID AMINOTRANSFERASE"/>
    <property type="match status" value="1"/>
</dbReference>
<evidence type="ECO:0008006" key="9">
    <source>
        <dbReference type="Google" id="ProtNLM"/>
    </source>
</evidence>
<keyword evidence="4" id="KW-0028">Amino-acid biosynthesis</keyword>
<dbReference type="Gene3D" id="3.30.470.10">
    <property type="match status" value="1"/>
</dbReference>
<dbReference type="NCBIfam" id="TIGR01123">
    <property type="entry name" value="ilvE_II"/>
    <property type="match status" value="1"/>
</dbReference>
<evidence type="ECO:0000256" key="3">
    <source>
        <dbReference type="ARBA" id="ARBA00022576"/>
    </source>
</evidence>
<dbReference type="InterPro" id="IPR036038">
    <property type="entry name" value="Aminotransferase-like"/>
</dbReference>
<comment type="similarity">
    <text evidence="2">Belongs to the class-IV pyridoxal-phosphate-dependent aminotransferase family.</text>
</comment>
<keyword evidence="5" id="KW-0808">Transferase</keyword>
<dbReference type="InterPro" id="IPR033939">
    <property type="entry name" value="BCAT_family"/>
</dbReference>
<dbReference type="CDD" id="cd01557">
    <property type="entry name" value="BCAT_beta_family"/>
    <property type="match status" value="1"/>
</dbReference>
<evidence type="ECO:0000256" key="2">
    <source>
        <dbReference type="ARBA" id="ARBA00009320"/>
    </source>
</evidence>
<dbReference type="PANTHER" id="PTHR11825">
    <property type="entry name" value="SUBGROUP IIII AMINOTRANSFERASE"/>
    <property type="match status" value="1"/>
</dbReference>
<protein>
    <recommendedName>
        <fullName evidence="9">Branched-chain-amino-acid transaminase</fullName>
    </recommendedName>
</protein>
<name>A0A382LK22_9ZZZZ</name>
<dbReference type="PIRSF" id="PIRSF006468">
    <property type="entry name" value="BCAT1"/>
    <property type="match status" value="1"/>
</dbReference>
<dbReference type="EMBL" id="UINC01087326">
    <property type="protein sequence ID" value="SVC36603.1"/>
    <property type="molecule type" value="Genomic_DNA"/>
</dbReference>
<dbReference type="AlphaFoldDB" id="A0A382LK22"/>
<dbReference type="SUPFAM" id="SSF56752">
    <property type="entry name" value="D-aminoacid aminotransferase-like PLP-dependent enzymes"/>
    <property type="match status" value="1"/>
</dbReference>
<evidence type="ECO:0000256" key="4">
    <source>
        <dbReference type="ARBA" id="ARBA00022605"/>
    </source>
</evidence>
<reference evidence="8" key="1">
    <citation type="submission" date="2018-05" db="EMBL/GenBank/DDBJ databases">
        <authorList>
            <person name="Lanie J.A."/>
            <person name="Ng W.-L."/>
            <person name="Kazmierczak K.M."/>
            <person name="Andrzejewski T.M."/>
            <person name="Davidsen T.M."/>
            <person name="Wayne K.J."/>
            <person name="Tettelin H."/>
            <person name="Glass J.I."/>
            <person name="Rusch D."/>
            <person name="Podicherti R."/>
            <person name="Tsui H.-C.T."/>
            <person name="Winkler M.E."/>
        </authorList>
    </citation>
    <scope>NUCLEOTIDE SEQUENCE</scope>
</reference>
<accession>A0A382LK22</accession>
<dbReference type="InterPro" id="IPR001544">
    <property type="entry name" value="Aminotrans_IV"/>
</dbReference>
<dbReference type="InterPro" id="IPR018300">
    <property type="entry name" value="Aminotrans_IV_CS"/>
</dbReference>
<gene>
    <name evidence="8" type="ORF">METZ01_LOCUS289457</name>
</gene>
<dbReference type="InterPro" id="IPR043131">
    <property type="entry name" value="BCAT-like_N"/>
</dbReference>
<dbReference type="InterPro" id="IPR005786">
    <property type="entry name" value="B_amino_transII"/>
</dbReference>
<evidence type="ECO:0000256" key="5">
    <source>
        <dbReference type="ARBA" id="ARBA00022679"/>
    </source>
</evidence>